<dbReference type="AlphaFoldDB" id="A0AAQ1SMH4"/>
<proteinExistence type="predicted"/>
<sequence length="53" mass="6320">MTELKKGKGLPKNDALTLDGCYWDDRPAVSYRYNFKQSSKRKYDRIQKESSRF</sequence>
<comment type="caution">
    <text evidence="1">The sequence shown here is derived from an EMBL/GenBank/DDBJ whole genome shotgun (WGS) entry which is preliminary data.</text>
</comment>
<evidence type="ECO:0000313" key="2">
    <source>
        <dbReference type="Proteomes" id="UP000234460"/>
    </source>
</evidence>
<gene>
    <name evidence="1" type="ORF">LMANV2_150141</name>
</gene>
<organism evidence="1 2">
    <name type="scientific">Leptospira interrogans serovar Manilae</name>
    <dbReference type="NCBI Taxonomy" id="214675"/>
    <lineage>
        <taxon>Bacteria</taxon>
        <taxon>Pseudomonadati</taxon>
        <taxon>Spirochaetota</taxon>
        <taxon>Spirochaetia</taxon>
        <taxon>Leptospirales</taxon>
        <taxon>Leptospiraceae</taxon>
        <taxon>Leptospira</taxon>
    </lineage>
</organism>
<evidence type="ECO:0000313" key="1">
    <source>
        <dbReference type="EMBL" id="SOR60289.1"/>
    </source>
</evidence>
<name>A0AAQ1SMH4_LEPIR</name>
<accession>A0AAQ1SMH4</accession>
<reference evidence="1 2" key="1">
    <citation type="submission" date="2017-11" db="EMBL/GenBank/DDBJ databases">
        <authorList>
            <person name="Lechat P."/>
        </authorList>
    </citation>
    <scope>NUCLEOTIDE SEQUENCE [LARGE SCALE GENOMIC DNA]</scope>
    <source>
        <strain evidence="1">L495</strain>
    </source>
</reference>
<protein>
    <submittedName>
        <fullName evidence="1">Uncharacterized protein</fullName>
    </submittedName>
</protein>
<dbReference type="Proteomes" id="UP000234460">
    <property type="component" value="Chromosome LMANV2"/>
</dbReference>
<dbReference type="EMBL" id="OEJX01000007">
    <property type="protein sequence ID" value="SOR60289.1"/>
    <property type="molecule type" value="Genomic_DNA"/>
</dbReference>